<comment type="caution">
    <text evidence="2">The sequence shown here is derived from an EMBL/GenBank/DDBJ whole genome shotgun (WGS) entry which is preliminary data.</text>
</comment>
<proteinExistence type="predicted"/>
<evidence type="ECO:0000313" key="3">
    <source>
        <dbReference type="Proteomes" id="UP000828390"/>
    </source>
</evidence>
<accession>A0A9D4L217</accession>
<organism evidence="2 3">
    <name type="scientific">Dreissena polymorpha</name>
    <name type="common">Zebra mussel</name>
    <name type="synonym">Mytilus polymorpha</name>
    <dbReference type="NCBI Taxonomy" id="45954"/>
    <lineage>
        <taxon>Eukaryota</taxon>
        <taxon>Metazoa</taxon>
        <taxon>Spiralia</taxon>
        <taxon>Lophotrochozoa</taxon>
        <taxon>Mollusca</taxon>
        <taxon>Bivalvia</taxon>
        <taxon>Autobranchia</taxon>
        <taxon>Heteroconchia</taxon>
        <taxon>Euheterodonta</taxon>
        <taxon>Imparidentia</taxon>
        <taxon>Neoheterodontei</taxon>
        <taxon>Myida</taxon>
        <taxon>Dreissenoidea</taxon>
        <taxon>Dreissenidae</taxon>
        <taxon>Dreissena</taxon>
    </lineage>
</organism>
<dbReference type="EMBL" id="JAIWYP010000003">
    <property type="protein sequence ID" value="KAH3850298.1"/>
    <property type="molecule type" value="Genomic_DNA"/>
</dbReference>
<dbReference type="AlphaFoldDB" id="A0A9D4L217"/>
<reference evidence="2" key="1">
    <citation type="journal article" date="2019" name="bioRxiv">
        <title>The Genome of the Zebra Mussel, Dreissena polymorpha: A Resource for Invasive Species Research.</title>
        <authorList>
            <person name="McCartney M.A."/>
            <person name="Auch B."/>
            <person name="Kono T."/>
            <person name="Mallez S."/>
            <person name="Zhang Y."/>
            <person name="Obille A."/>
            <person name="Becker A."/>
            <person name="Abrahante J.E."/>
            <person name="Garbe J."/>
            <person name="Badalamenti J.P."/>
            <person name="Herman A."/>
            <person name="Mangelson H."/>
            <person name="Liachko I."/>
            <person name="Sullivan S."/>
            <person name="Sone E.D."/>
            <person name="Koren S."/>
            <person name="Silverstein K.A.T."/>
            <person name="Beckman K.B."/>
            <person name="Gohl D.M."/>
        </authorList>
    </citation>
    <scope>NUCLEOTIDE SEQUENCE</scope>
    <source>
        <strain evidence="2">Duluth1</strain>
        <tissue evidence="2">Whole animal</tissue>
    </source>
</reference>
<reference evidence="2" key="2">
    <citation type="submission" date="2020-11" db="EMBL/GenBank/DDBJ databases">
        <authorList>
            <person name="McCartney M.A."/>
            <person name="Auch B."/>
            <person name="Kono T."/>
            <person name="Mallez S."/>
            <person name="Becker A."/>
            <person name="Gohl D.M."/>
            <person name="Silverstein K.A.T."/>
            <person name="Koren S."/>
            <person name="Bechman K.B."/>
            <person name="Herman A."/>
            <person name="Abrahante J.E."/>
            <person name="Garbe J."/>
        </authorList>
    </citation>
    <scope>NUCLEOTIDE SEQUENCE</scope>
    <source>
        <strain evidence="2">Duluth1</strain>
        <tissue evidence="2">Whole animal</tissue>
    </source>
</reference>
<feature type="compositionally biased region" description="Basic and acidic residues" evidence="1">
    <location>
        <begin position="46"/>
        <end position="67"/>
    </location>
</feature>
<gene>
    <name evidence="2" type="ORF">DPMN_092706</name>
</gene>
<name>A0A9D4L217_DREPO</name>
<evidence type="ECO:0000313" key="2">
    <source>
        <dbReference type="EMBL" id="KAH3850298.1"/>
    </source>
</evidence>
<evidence type="ECO:0000256" key="1">
    <source>
        <dbReference type="SAM" id="MobiDB-lite"/>
    </source>
</evidence>
<protein>
    <submittedName>
        <fullName evidence="2">Uncharacterized protein</fullName>
    </submittedName>
</protein>
<dbReference type="Proteomes" id="UP000828390">
    <property type="component" value="Unassembled WGS sequence"/>
</dbReference>
<feature type="region of interest" description="Disordered" evidence="1">
    <location>
        <begin position="32"/>
        <end position="67"/>
    </location>
</feature>
<sequence>MNTCKITIFQTGVCHECVTHVSGVVHCKTDAQDEEHAGSGVDGDVPELHHTSNINRDAEGIFEDRNN</sequence>
<keyword evidence="3" id="KW-1185">Reference proteome</keyword>